<reference evidence="6 7" key="1">
    <citation type="submission" date="2021-01" db="EMBL/GenBank/DDBJ databases">
        <title>Whole genome shotgun sequence of Plantactinospora endophytica NBRC 110450.</title>
        <authorList>
            <person name="Komaki H."/>
            <person name="Tamura T."/>
        </authorList>
    </citation>
    <scope>NUCLEOTIDE SEQUENCE [LARGE SCALE GENOMIC DNA]</scope>
    <source>
        <strain evidence="6 7">NBRC 110450</strain>
    </source>
</reference>
<name>A0ABQ4EBG3_9ACTN</name>
<comment type="similarity">
    <text evidence="1 4">Belongs to the thiolase-like superfamily. Beta-ketoacyl-ACP synthases family.</text>
</comment>
<evidence type="ECO:0000313" key="7">
    <source>
        <dbReference type="Proteomes" id="UP000646749"/>
    </source>
</evidence>
<dbReference type="InterPro" id="IPR014030">
    <property type="entry name" value="Ketoacyl_synth_N"/>
</dbReference>
<dbReference type="InterPro" id="IPR014031">
    <property type="entry name" value="Ketoacyl_synth_C"/>
</dbReference>
<proteinExistence type="inferred from homology"/>
<sequence>MSRAAVITGIGVVAPTGTGVDEHWRNSLAGISGIRPIDEFDVSALPVAVAGQVAGFDQTGWVEHRLIVQTDRWTWLALAAARLALDDAGLDPRKAPPLGLSVVTASGSGGNLFGQREIQALWSTGPRAVSAYQSIGWFYAASSGQISILHQLKGQCGVLVADGAGGIDAAWQARRILARGGDAVLVGGTEAPLSPYALACQSSQRTLSAGGDAATAYRPFAADATGGVPGEGGAMLVVEPRHRAYARGARVYAELAGAAATHDAYDPEEPAPDCRHLTRAIRQALDRARCGPDDVDVVFADGAGDRQLDRLEAAALGEVFGAGAVPVTVPKTMTGRLCSGAAPLDLGWAALALHHGVIPPSVNVAADPGYGLDLVVEPRPARLRRALVVARGSGGFNSAAVLAAASPEADR</sequence>
<dbReference type="EMBL" id="BONW01000041">
    <property type="protein sequence ID" value="GIG92081.1"/>
    <property type="molecule type" value="Genomic_DNA"/>
</dbReference>
<comment type="caution">
    <text evidence="6">The sequence shown here is derived from an EMBL/GenBank/DDBJ whole genome shotgun (WGS) entry which is preliminary data.</text>
</comment>
<evidence type="ECO:0000256" key="4">
    <source>
        <dbReference type="RuleBase" id="RU003694"/>
    </source>
</evidence>
<keyword evidence="3" id="KW-0012">Acyltransferase</keyword>
<evidence type="ECO:0000259" key="5">
    <source>
        <dbReference type="PROSITE" id="PS52004"/>
    </source>
</evidence>
<evidence type="ECO:0000313" key="6">
    <source>
        <dbReference type="EMBL" id="GIG92081.1"/>
    </source>
</evidence>
<dbReference type="PROSITE" id="PS52004">
    <property type="entry name" value="KS3_2"/>
    <property type="match status" value="1"/>
</dbReference>
<accession>A0ABQ4EBG3</accession>
<keyword evidence="2 4" id="KW-0808">Transferase</keyword>
<feature type="domain" description="Ketosynthase family 3 (KS3)" evidence="5">
    <location>
        <begin position="2"/>
        <end position="404"/>
    </location>
</feature>
<keyword evidence="7" id="KW-1185">Reference proteome</keyword>
<evidence type="ECO:0000256" key="2">
    <source>
        <dbReference type="ARBA" id="ARBA00022679"/>
    </source>
</evidence>
<dbReference type="Proteomes" id="UP000646749">
    <property type="component" value="Unassembled WGS sequence"/>
</dbReference>
<dbReference type="SMART" id="SM00825">
    <property type="entry name" value="PKS_KS"/>
    <property type="match status" value="1"/>
</dbReference>
<dbReference type="InterPro" id="IPR000794">
    <property type="entry name" value="Beta-ketoacyl_synthase"/>
</dbReference>
<dbReference type="Pfam" id="PF00109">
    <property type="entry name" value="ketoacyl-synt"/>
    <property type="match status" value="1"/>
</dbReference>
<dbReference type="InterPro" id="IPR020841">
    <property type="entry name" value="PKS_Beta-ketoAc_synthase_dom"/>
</dbReference>
<dbReference type="PANTHER" id="PTHR11712">
    <property type="entry name" value="POLYKETIDE SYNTHASE-RELATED"/>
    <property type="match status" value="1"/>
</dbReference>
<evidence type="ECO:0000256" key="1">
    <source>
        <dbReference type="ARBA" id="ARBA00008467"/>
    </source>
</evidence>
<dbReference type="PANTHER" id="PTHR11712:SF322">
    <property type="entry name" value="POLYKETIDE BETA-KETOACYL SYNTHASE 2-RELATED"/>
    <property type="match status" value="1"/>
</dbReference>
<evidence type="ECO:0000256" key="3">
    <source>
        <dbReference type="ARBA" id="ARBA00023315"/>
    </source>
</evidence>
<organism evidence="6 7">
    <name type="scientific">Plantactinospora endophytica</name>
    <dbReference type="NCBI Taxonomy" id="673535"/>
    <lineage>
        <taxon>Bacteria</taxon>
        <taxon>Bacillati</taxon>
        <taxon>Actinomycetota</taxon>
        <taxon>Actinomycetes</taxon>
        <taxon>Micromonosporales</taxon>
        <taxon>Micromonosporaceae</taxon>
        <taxon>Plantactinospora</taxon>
    </lineage>
</organism>
<gene>
    <name evidence="6" type="primary">fabF_9</name>
    <name evidence="6" type="ORF">Pen02_70170</name>
</gene>
<protein>
    <submittedName>
        <fullName evidence="6">Actinorhodin polyketide beta-ketoacyl synthase</fullName>
    </submittedName>
</protein>
<dbReference type="Gene3D" id="3.40.47.10">
    <property type="match status" value="2"/>
</dbReference>
<dbReference type="InterPro" id="IPR016039">
    <property type="entry name" value="Thiolase-like"/>
</dbReference>
<dbReference type="RefSeq" id="WP_203870422.1">
    <property type="nucleotide sequence ID" value="NZ_BONW01000041.1"/>
</dbReference>
<dbReference type="SUPFAM" id="SSF53901">
    <property type="entry name" value="Thiolase-like"/>
    <property type="match status" value="2"/>
</dbReference>
<dbReference type="Pfam" id="PF02801">
    <property type="entry name" value="Ketoacyl-synt_C"/>
    <property type="match status" value="1"/>
</dbReference>